<dbReference type="RefSeq" id="WP_114076500.1">
    <property type="nucleotide sequence ID" value="NZ_CP030918.1"/>
</dbReference>
<dbReference type="InterPro" id="IPR015942">
    <property type="entry name" value="Asp/Glu/hydantoin_racemase"/>
</dbReference>
<evidence type="ECO:0000313" key="2">
    <source>
        <dbReference type="EMBL" id="AXC50181.1"/>
    </source>
</evidence>
<organism evidence="2 3">
    <name type="scientific">Paracoccus suum</name>
    <dbReference type="NCBI Taxonomy" id="2259340"/>
    <lineage>
        <taxon>Bacteria</taxon>
        <taxon>Pseudomonadati</taxon>
        <taxon>Pseudomonadota</taxon>
        <taxon>Alphaproteobacteria</taxon>
        <taxon>Rhodobacterales</taxon>
        <taxon>Paracoccaceae</taxon>
        <taxon>Paracoccus</taxon>
    </lineage>
</organism>
<dbReference type="AlphaFoldDB" id="A0A344PLC6"/>
<sequence length="231" mass="24223">MSAQNSTIYVINPNSSTVVTAGIDAAMEPLRPCGLRIECVTLEGTPKGIQTQRDVDSIDGPLLNRAAQLEDSACGFVVACFSDPGMFALREQSRHPVLGIAECGMLTAMSLGQRIGVISILSTSIPRHMRLFGAMGIMDRIAADRAIGMGVADLADDARAVALMSETGRMLRDEDGADVLVMGCAGMARFRAAVEQAVGIPVVEPTQAAVGMMIGRVSLGWAGKTDAKAAR</sequence>
<dbReference type="OrthoDB" id="9791723at2"/>
<dbReference type="EMBL" id="CP030918">
    <property type="protein sequence ID" value="AXC50181.1"/>
    <property type="molecule type" value="Genomic_DNA"/>
</dbReference>
<name>A0A344PLC6_9RHOB</name>
<dbReference type="Gene3D" id="3.40.50.12500">
    <property type="match status" value="1"/>
</dbReference>
<keyword evidence="3" id="KW-1185">Reference proteome</keyword>
<evidence type="ECO:0000256" key="1">
    <source>
        <dbReference type="ARBA" id="ARBA00038414"/>
    </source>
</evidence>
<accession>A0A344PLC6</accession>
<comment type="similarity">
    <text evidence="1">Belongs to the HyuE racemase family.</text>
</comment>
<dbReference type="PANTHER" id="PTHR28047">
    <property type="entry name" value="PROTEIN DCG1"/>
    <property type="match status" value="1"/>
</dbReference>
<protein>
    <submittedName>
        <fullName evidence="2">Asp/Glu racemase</fullName>
    </submittedName>
</protein>
<dbReference type="Pfam" id="PF01177">
    <property type="entry name" value="Asp_Glu_race"/>
    <property type="match status" value="1"/>
</dbReference>
<dbReference type="KEGG" id="pars:DRW48_11185"/>
<proteinExistence type="inferred from homology"/>
<dbReference type="GO" id="GO:0047661">
    <property type="term" value="F:amino-acid racemase activity"/>
    <property type="evidence" value="ECO:0007669"/>
    <property type="project" value="InterPro"/>
</dbReference>
<dbReference type="InterPro" id="IPR052186">
    <property type="entry name" value="Hydantoin_racemase-like"/>
</dbReference>
<reference evidence="3" key="1">
    <citation type="submission" date="2018-07" db="EMBL/GenBank/DDBJ databases">
        <title>Genome sequencing of Paracoccus sp. SC2-6.</title>
        <authorList>
            <person name="Heo J."/>
            <person name="Kim S.-J."/>
            <person name="Kwon S.-W."/>
        </authorList>
    </citation>
    <scope>NUCLEOTIDE SEQUENCE [LARGE SCALE GENOMIC DNA]</scope>
    <source>
        <strain evidence="3">SC2-6</strain>
    </source>
</reference>
<dbReference type="PANTHER" id="PTHR28047:SF5">
    <property type="entry name" value="PROTEIN DCG1"/>
    <property type="match status" value="1"/>
</dbReference>
<dbReference type="InterPro" id="IPR053714">
    <property type="entry name" value="Iso_Racemase_Enz_sf"/>
</dbReference>
<dbReference type="Proteomes" id="UP000252023">
    <property type="component" value="Chromosome"/>
</dbReference>
<evidence type="ECO:0000313" key="3">
    <source>
        <dbReference type="Proteomes" id="UP000252023"/>
    </source>
</evidence>
<gene>
    <name evidence="2" type="ORF">DRW48_11185</name>
</gene>